<dbReference type="InterPro" id="IPR018152">
    <property type="entry name" value="SOD_Cu/Zn_BS"/>
</dbReference>
<sequence length="226" mass="22969">MPLEPAPKSGIVPGDRNAPLRRSDQDGIAGSSHMTIGSQHKQFLAYGGALAWALLLAGCAGMGGKAPTTTLPPPDAHAQLYDASGADRGRADIYRDASGLRIELVARGFGPGTYGMHVHTVGQCTPPDFASAGGHWNPTGVQHGRDNPMGAHHGDLPNLVVEPGQIGRATLRMVGSRFDGESGLLDADGAAFVIHAGPDDMKTDPSGNSGGRVACGVIVAGGPVGG</sequence>
<dbReference type="CDD" id="cd00305">
    <property type="entry name" value="Cu-Zn_Superoxide_Dismutase"/>
    <property type="match status" value="1"/>
</dbReference>
<keyword evidence="2" id="KW-0560">Oxidoreductase</keyword>
<keyword evidence="6" id="KW-1185">Reference proteome</keyword>
<evidence type="ECO:0000313" key="6">
    <source>
        <dbReference type="Proteomes" id="UP000006578"/>
    </source>
</evidence>
<evidence type="ECO:0000259" key="4">
    <source>
        <dbReference type="Pfam" id="PF00080"/>
    </source>
</evidence>
<dbReference type="GO" id="GO:0004784">
    <property type="term" value="F:superoxide dismutase activity"/>
    <property type="evidence" value="ECO:0007669"/>
    <property type="project" value="UniProtKB-EC"/>
</dbReference>
<dbReference type="InterPro" id="IPR001424">
    <property type="entry name" value="SOD_Cu_Zn_dom"/>
</dbReference>
<comment type="function">
    <text evidence="2">Destroys radicals which are normally produced within the cells and which are toxic to biological systems.</text>
</comment>
<dbReference type="AlphaFoldDB" id="Q1GUY6"/>
<dbReference type="PANTHER" id="PTHR10003">
    <property type="entry name" value="SUPEROXIDE DISMUTASE CU-ZN -RELATED"/>
    <property type="match status" value="1"/>
</dbReference>
<evidence type="ECO:0000256" key="2">
    <source>
        <dbReference type="RuleBase" id="RU000393"/>
    </source>
</evidence>
<evidence type="ECO:0000256" key="3">
    <source>
        <dbReference type="SAM" id="MobiDB-lite"/>
    </source>
</evidence>
<accession>Q1GUY6</accession>
<evidence type="ECO:0000313" key="5">
    <source>
        <dbReference type="EMBL" id="ABF52536.1"/>
    </source>
</evidence>
<feature type="region of interest" description="Disordered" evidence="3">
    <location>
        <begin position="1"/>
        <end position="32"/>
    </location>
</feature>
<dbReference type="EC" id="1.15.1.1" evidence="2"/>
<dbReference type="eggNOG" id="COG2032">
    <property type="taxonomic scope" value="Bacteria"/>
</dbReference>
<dbReference type="Gene3D" id="2.60.40.200">
    <property type="entry name" value="Superoxide dismutase, copper/zinc binding domain"/>
    <property type="match status" value="1"/>
</dbReference>
<dbReference type="STRING" id="317655.Sala_0817"/>
<dbReference type="Proteomes" id="UP000006578">
    <property type="component" value="Chromosome"/>
</dbReference>
<dbReference type="GO" id="GO:0005507">
    <property type="term" value="F:copper ion binding"/>
    <property type="evidence" value="ECO:0007669"/>
    <property type="project" value="InterPro"/>
</dbReference>
<dbReference type="InterPro" id="IPR024134">
    <property type="entry name" value="SOD_Cu/Zn_/chaperone"/>
</dbReference>
<keyword evidence="2" id="KW-0479">Metal-binding</keyword>
<dbReference type="HOGENOM" id="CLU_056632_8_1_5"/>
<dbReference type="EMBL" id="CP000356">
    <property type="protein sequence ID" value="ABF52536.1"/>
    <property type="molecule type" value="Genomic_DNA"/>
</dbReference>
<dbReference type="InterPro" id="IPR036423">
    <property type="entry name" value="SOD-like_Cu/Zn_dom_sf"/>
</dbReference>
<name>Q1GUY6_SPHAL</name>
<comment type="catalytic activity">
    <reaction evidence="2">
        <text>2 superoxide + 2 H(+) = H2O2 + O2</text>
        <dbReference type="Rhea" id="RHEA:20696"/>
        <dbReference type="ChEBI" id="CHEBI:15378"/>
        <dbReference type="ChEBI" id="CHEBI:15379"/>
        <dbReference type="ChEBI" id="CHEBI:16240"/>
        <dbReference type="ChEBI" id="CHEBI:18421"/>
        <dbReference type="EC" id="1.15.1.1"/>
    </reaction>
</comment>
<proteinExistence type="inferred from homology"/>
<gene>
    <name evidence="5" type="ordered locus">Sala_0817</name>
</gene>
<organism evidence="5 6">
    <name type="scientific">Sphingopyxis alaskensis (strain DSM 13593 / LMG 18877 / RB2256)</name>
    <name type="common">Sphingomonas alaskensis</name>
    <dbReference type="NCBI Taxonomy" id="317655"/>
    <lineage>
        <taxon>Bacteria</taxon>
        <taxon>Pseudomonadati</taxon>
        <taxon>Pseudomonadota</taxon>
        <taxon>Alphaproteobacteria</taxon>
        <taxon>Sphingomonadales</taxon>
        <taxon>Sphingomonadaceae</taxon>
        <taxon>Sphingopyxis</taxon>
    </lineage>
</organism>
<comment type="similarity">
    <text evidence="1 2">Belongs to the Cu-Zn superoxide dismutase family.</text>
</comment>
<evidence type="ECO:0000256" key="1">
    <source>
        <dbReference type="ARBA" id="ARBA00010457"/>
    </source>
</evidence>
<keyword evidence="2" id="KW-0186">Copper</keyword>
<dbReference type="SUPFAM" id="SSF49329">
    <property type="entry name" value="Cu,Zn superoxide dismutase-like"/>
    <property type="match status" value="1"/>
</dbReference>
<dbReference type="PROSITE" id="PS00332">
    <property type="entry name" value="SOD_CU_ZN_2"/>
    <property type="match status" value="1"/>
</dbReference>
<protein>
    <recommendedName>
        <fullName evidence="2">Superoxide dismutase [Cu-Zn]</fullName>
        <ecNumber evidence="2">1.15.1.1</ecNumber>
    </recommendedName>
</protein>
<keyword evidence="2" id="KW-0862">Zinc</keyword>
<comment type="cofactor">
    <cofactor evidence="2">
        <name>Zn(2+)</name>
        <dbReference type="ChEBI" id="CHEBI:29105"/>
    </cofactor>
    <text evidence="2">Binds 1 zinc ion per subunit.</text>
</comment>
<comment type="cofactor">
    <cofactor evidence="2">
        <name>Cu cation</name>
        <dbReference type="ChEBI" id="CHEBI:23378"/>
    </cofactor>
    <text evidence="2">Binds 1 copper ion per subunit.</text>
</comment>
<dbReference type="KEGG" id="sal:Sala_0817"/>
<dbReference type="Pfam" id="PF00080">
    <property type="entry name" value="Sod_Cu"/>
    <property type="match status" value="1"/>
</dbReference>
<reference evidence="5 6" key="1">
    <citation type="journal article" date="2009" name="Proc. Natl. Acad. Sci. U.S.A.">
        <title>The genomic basis of trophic strategy in marine bacteria.</title>
        <authorList>
            <person name="Lauro F.M."/>
            <person name="McDougald D."/>
            <person name="Thomas T."/>
            <person name="Williams T.J."/>
            <person name="Egan S."/>
            <person name="Rice S."/>
            <person name="DeMaere M.Z."/>
            <person name="Ting L."/>
            <person name="Ertan H."/>
            <person name="Johnson J."/>
            <person name="Ferriera S."/>
            <person name="Lapidus A."/>
            <person name="Anderson I."/>
            <person name="Kyrpides N."/>
            <person name="Munk A.C."/>
            <person name="Detter C."/>
            <person name="Han C.S."/>
            <person name="Brown M.V."/>
            <person name="Robb F.T."/>
            <person name="Kjelleberg S."/>
            <person name="Cavicchioli R."/>
        </authorList>
    </citation>
    <scope>NUCLEOTIDE SEQUENCE [LARGE SCALE GENOMIC DNA]</scope>
    <source>
        <strain evidence="6">DSM 13593 / LMG 18877 / RB2256</strain>
    </source>
</reference>
<feature type="domain" description="Superoxide dismutase copper/zinc binding" evidence="4">
    <location>
        <begin position="94"/>
        <end position="218"/>
    </location>
</feature>